<dbReference type="Proteomes" id="UP000033862">
    <property type="component" value="Unassembled WGS sequence"/>
</dbReference>
<feature type="transmembrane region" description="Helical" evidence="1">
    <location>
        <begin position="83"/>
        <end position="103"/>
    </location>
</feature>
<gene>
    <name evidence="2" type="ORF">UT15_C0002G0060</name>
</gene>
<feature type="transmembrane region" description="Helical" evidence="1">
    <location>
        <begin position="27"/>
        <end position="48"/>
    </location>
</feature>
<dbReference type="EMBL" id="LBVS01000002">
    <property type="protein sequence ID" value="KKQ90987.1"/>
    <property type="molecule type" value="Genomic_DNA"/>
</dbReference>
<protein>
    <submittedName>
        <fullName evidence="2">Uncharacterized protein</fullName>
    </submittedName>
</protein>
<keyword evidence="1" id="KW-0472">Membrane</keyword>
<keyword evidence="1" id="KW-0812">Transmembrane</keyword>
<organism evidence="2 3">
    <name type="scientific">Berkelbacteria bacterium GW2011_GWA1_39_10</name>
    <dbReference type="NCBI Taxonomy" id="1618332"/>
    <lineage>
        <taxon>Bacteria</taxon>
        <taxon>Candidatus Berkelbacteria</taxon>
    </lineage>
</organism>
<keyword evidence="1" id="KW-1133">Transmembrane helix</keyword>
<evidence type="ECO:0000313" key="2">
    <source>
        <dbReference type="EMBL" id="KKQ90987.1"/>
    </source>
</evidence>
<proteinExistence type="predicted"/>
<accession>A0A0G0LIW6</accession>
<reference evidence="2 3" key="1">
    <citation type="journal article" date="2015" name="Nature">
        <title>rRNA introns, odd ribosomes, and small enigmatic genomes across a large radiation of phyla.</title>
        <authorList>
            <person name="Brown C.T."/>
            <person name="Hug L.A."/>
            <person name="Thomas B.C."/>
            <person name="Sharon I."/>
            <person name="Castelle C.J."/>
            <person name="Singh A."/>
            <person name="Wilkins M.J."/>
            <person name="Williams K.H."/>
            <person name="Banfield J.F."/>
        </authorList>
    </citation>
    <scope>NUCLEOTIDE SEQUENCE [LARGE SCALE GENOMIC DNA]</scope>
</reference>
<feature type="transmembrane region" description="Helical" evidence="1">
    <location>
        <begin position="60"/>
        <end position="77"/>
    </location>
</feature>
<dbReference type="STRING" id="1618332.UT15_C0002G0060"/>
<comment type="caution">
    <text evidence="2">The sequence shown here is derived from an EMBL/GenBank/DDBJ whole genome shotgun (WGS) entry which is preliminary data.</text>
</comment>
<sequence length="167" mass="18919">MKFKQNFTNYMTCLAPTPIFASLARGVISLIIFINIFLALYLIVRIIVNKIKRGKAFDDTTKIIAIFSISIIIYTVMNVFITYIYYLDLLVLLAILLIDFLIIKKVFWDIVGIKFKLALWIIIILFIGAIALNVYKMIIGTPKSSSQSNNILLDSGTSSFCGSQQIF</sequence>
<evidence type="ECO:0000256" key="1">
    <source>
        <dbReference type="SAM" id="Phobius"/>
    </source>
</evidence>
<evidence type="ECO:0000313" key="3">
    <source>
        <dbReference type="Proteomes" id="UP000033862"/>
    </source>
</evidence>
<name>A0A0G0LIW6_9BACT</name>
<dbReference type="AlphaFoldDB" id="A0A0G0LIW6"/>
<feature type="transmembrane region" description="Helical" evidence="1">
    <location>
        <begin position="115"/>
        <end position="135"/>
    </location>
</feature>